<accession>A0ABV9VTC9</accession>
<dbReference type="Proteomes" id="UP001595912">
    <property type="component" value="Unassembled WGS sequence"/>
</dbReference>
<dbReference type="PRINTS" id="PR00301">
    <property type="entry name" value="HEATSHOCK70"/>
</dbReference>
<sequence length="793" mass="81611">MAGTRLGIDFGTFNTVAVLATGGEPARPLLFDGSELLPSAVCRTADGELLVGRDALHAARALPEAFEPNPKRVIDEGIVLLGGAEVAAVDLVAAVFRRVAVEASRVAGEAVEDVTVTCPAGWGTTRRGLLAEAAAAAGLGTVTLVAEPVAAAHAFATGLAVGSQVVVYDFGAGTFDASVVRRTADGFEVLAERGLEDTGGLDVDAAVVAYLGTVFASRDPSRWARLAQPVTGEDRRLARMLWDDVRTGKEMLSRTSSTLIHVPLFATDVPLGRDQLEQLARPILDRTVTATRAVVRAAGDAPERAVFLVGGSSRIPLAATLLHQALGVAPVVRERPELVVAEGSLRVAAALESMALPVMDPALRLPVAEPSVELVPSDVTLGSPMPEPAASPVPEPTASPVPQPAAESAVSPAAEPAVAAVPAAAVAPVREPVDAPALPPQPPNRRGRRMAIAVVLLAAVIAAAIYLPGAGNGGDTPNNSGSSPTGSTSPTPRTPEFRQLETTDDNASYVTGVSVTPDGSSYATSSLDGTVRLRQPGKADSVVLHDTKNALQTVDTVALSPNGQVVAFAAESGVTVKDVGSKAQIGRIGGGYAGPGASVKFSPDGTLLAVGRADGGVVLWDVATRKERRTLGTDRDGLRGITFDKSGTLLAAAADSGKVWIWNVTNGALSRTVQAHAGGARDVSFSPDAARLVSGGSDGMFRVWDVAAGTELKAVASGQEKVKEVLFGPNGTGIVTTTYPDNTMRLWDATTYQLLATSEFTFAYCLTVTADGTRLITGGLDSSTRVWDMAGLL</sequence>
<keyword evidence="5" id="KW-0143">Chaperone</keyword>
<dbReference type="Pfam" id="PF00400">
    <property type="entry name" value="WD40"/>
    <property type="match status" value="5"/>
</dbReference>
<feature type="repeat" description="WD" evidence="6">
    <location>
        <begin position="631"/>
        <end position="672"/>
    </location>
</feature>
<dbReference type="InterPro" id="IPR020472">
    <property type="entry name" value="WD40_PAC1"/>
</dbReference>
<evidence type="ECO:0000313" key="8">
    <source>
        <dbReference type="EMBL" id="MFC4998157.1"/>
    </source>
</evidence>
<dbReference type="InterPro" id="IPR001680">
    <property type="entry name" value="WD40_rpt"/>
</dbReference>
<feature type="region of interest" description="Disordered" evidence="7">
    <location>
        <begin position="471"/>
        <end position="507"/>
    </location>
</feature>
<evidence type="ECO:0000256" key="3">
    <source>
        <dbReference type="ARBA" id="ARBA00022741"/>
    </source>
</evidence>
<protein>
    <submittedName>
        <fullName evidence="8">Hsp70 family protein</fullName>
    </submittedName>
</protein>
<keyword evidence="1 6" id="KW-0853">WD repeat</keyword>
<dbReference type="CDD" id="cd00200">
    <property type="entry name" value="WD40"/>
    <property type="match status" value="1"/>
</dbReference>
<comment type="caution">
    <text evidence="8">The sequence shown here is derived from an EMBL/GenBank/DDBJ whole genome shotgun (WGS) entry which is preliminary data.</text>
</comment>
<dbReference type="PRINTS" id="PR00320">
    <property type="entry name" value="GPROTEINBRPT"/>
</dbReference>
<dbReference type="InterPro" id="IPR015943">
    <property type="entry name" value="WD40/YVTN_repeat-like_dom_sf"/>
</dbReference>
<dbReference type="Gene3D" id="2.130.10.10">
    <property type="entry name" value="YVTN repeat-like/Quinoprotein amine dehydrogenase"/>
    <property type="match status" value="2"/>
</dbReference>
<evidence type="ECO:0000256" key="1">
    <source>
        <dbReference type="ARBA" id="ARBA00022574"/>
    </source>
</evidence>
<dbReference type="SUPFAM" id="SSF53067">
    <property type="entry name" value="Actin-like ATPase domain"/>
    <property type="match status" value="2"/>
</dbReference>
<evidence type="ECO:0000256" key="7">
    <source>
        <dbReference type="SAM" id="MobiDB-lite"/>
    </source>
</evidence>
<evidence type="ECO:0000313" key="9">
    <source>
        <dbReference type="Proteomes" id="UP001595912"/>
    </source>
</evidence>
<dbReference type="InterPro" id="IPR036322">
    <property type="entry name" value="WD40_repeat_dom_sf"/>
</dbReference>
<feature type="compositionally biased region" description="Pro residues" evidence="7">
    <location>
        <begin position="385"/>
        <end position="403"/>
    </location>
</feature>
<dbReference type="SUPFAM" id="SSF50978">
    <property type="entry name" value="WD40 repeat-like"/>
    <property type="match status" value="1"/>
</dbReference>
<dbReference type="SMART" id="SM00320">
    <property type="entry name" value="WD40"/>
    <property type="match status" value="6"/>
</dbReference>
<keyword evidence="9" id="KW-1185">Reference proteome</keyword>
<feature type="repeat" description="WD" evidence="6">
    <location>
        <begin position="766"/>
        <end position="789"/>
    </location>
</feature>
<feature type="region of interest" description="Disordered" evidence="7">
    <location>
        <begin position="378"/>
        <end position="410"/>
    </location>
</feature>
<dbReference type="Gene3D" id="3.30.420.40">
    <property type="match status" value="2"/>
</dbReference>
<organism evidence="8 9">
    <name type="scientific">Dactylosporangium cerinum</name>
    <dbReference type="NCBI Taxonomy" id="1434730"/>
    <lineage>
        <taxon>Bacteria</taxon>
        <taxon>Bacillati</taxon>
        <taxon>Actinomycetota</taxon>
        <taxon>Actinomycetes</taxon>
        <taxon>Micromonosporales</taxon>
        <taxon>Micromonosporaceae</taxon>
        <taxon>Dactylosporangium</taxon>
    </lineage>
</organism>
<dbReference type="PROSITE" id="PS50082">
    <property type="entry name" value="WD_REPEATS_2"/>
    <property type="match status" value="5"/>
</dbReference>
<dbReference type="PANTHER" id="PTHR19879:SF9">
    <property type="entry name" value="TRANSCRIPTION INITIATION FACTOR TFIID SUBUNIT 5"/>
    <property type="match status" value="1"/>
</dbReference>
<proteinExistence type="predicted"/>
<keyword evidence="2" id="KW-0677">Repeat</keyword>
<keyword evidence="4" id="KW-0067">ATP-binding</keyword>
<evidence type="ECO:0000256" key="2">
    <source>
        <dbReference type="ARBA" id="ARBA00022737"/>
    </source>
</evidence>
<feature type="repeat" description="WD" evidence="6">
    <location>
        <begin position="715"/>
        <end position="757"/>
    </location>
</feature>
<feature type="repeat" description="WD" evidence="6">
    <location>
        <begin position="598"/>
        <end position="630"/>
    </location>
</feature>
<dbReference type="Pfam" id="PF00012">
    <property type="entry name" value="HSP70"/>
    <property type="match status" value="1"/>
</dbReference>
<dbReference type="Gene3D" id="3.90.640.10">
    <property type="entry name" value="Actin, Chain A, domain 4"/>
    <property type="match status" value="1"/>
</dbReference>
<evidence type="ECO:0000256" key="4">
    <source>
        <dbReference type="ARBA" id="ARBA00022840"/>
    </source>
</evidence>
<dbReference type="InterPro" id="IPR019775">
    <property type="entry name" value="WD40_repeat_CS"/>
</dbReference>
<dbReference type="RefSeq" id="WP_380114412.1">
    <property type="nucleotide sequence ID" value="NZ_JBHSIU010000011.1"/>
</dbReference>
<dbReference type="InterPro" id="IPR043129">
    <property type="entry name" value="ATPase_NBD"/>
</dbReference>
<evidence type="ECO:0000256" key="5">
    <source>
        <dbReference type="ARBA" id="ARBA00023186"/>
    </source>
</evidence>
<dbReference type="PROSITE" id="PS00678">
    <property type="entry name" value="WD_REPEATS_1"/>
    <property type="match status" value="2"/>
</dbReference>
<gene>
    <name evidence="8" type="ORF">ACFPIJ_09965</name>
</gene>
<name>A0ABV9VTC9_9ACTN</name>
<evidence type="ECO:0000256" key="6">
    <source>
        <dbReference type="PROSITE-ProRule" id="PRU00221"/>
    </source>
</evidence>
<dbReference type="InterPro" id="IPR013126">
    <property type="entry name" value="Hsp_70_fam"/>
</dbReference>
<reference evidence="9" key="1">
    <citation type="journal article" date="2019" name="Int. J. Syst. Evol. Microbiol.">
        <title>The Global Catalogue of Microorganisms (GCM) 10K type strain sequencing project: providing services to taxonomists for standard genome sequencing and annotation.</title>
        <authorList>
            <consortium name="The Broad Institute Genomics Platform"/>
            <consortium name="The Broad Institute Genome Sequencing Center for Infectious Disease"/>
            <person name="Wu L."/>
            <person name="Ma J."/>
        </authorList>
    </citation>
    <scope>NUCLEOTIDE SEQUENCE [LARGE SCALE GENOMIC DNA]</scope>
    <source>
        <strain evidence="9">CGMCC 4.7152</strain>
    </source>
</reference>
<dbReference type="PROSITE" id="PS50294">
    <property type="entry name" value="WD_REPEATS_REGION"/>
    <property type="match status" value="3"/>
</dbReference>
<dbReference type="EMBL" id="JBHSIU010000011">
    <property type="protein sequence ID" value="MFC4998157.1"/>
    <property type="molecule type" value="Genomic_DNA"/>
</dbReference>
<feature type="repeat" description="WD" evidence="6">
    <location>
        <begin position="673"/>
        <end position="714"/>
    </location>
</feature>
<dbReference type="PANTHER" id="PTHR19879">
    <property type="entry name" value="TRANSCRIPTION INITIATION FACTOR TFIID"/>
    <property type="match status" value="1"/>
</dbReference>
<feature type="compositionally biased region" description="Low complexity" evidence="7">
    <location>
        <begin position="476"/>
        <end position="491"/>
    </location>
</feature>
<keyword evidence="3" id="KW-0547">Nucleotide-binding</keyword>